<dbReference type="Pfam" id="PF04134">
    <property type="entry name" value="DCC1-like"/>
    <property type="match status" value="1"/>
</dbReference>
<evidence type="ECO:0000256" key="2">
    <source>
        <dbReference type="SAM" id="Phobius"/>
    </source>
</evidence>
<reference evidence="4" key="1">
    <citation type="submission" date="2016-12" db="EMBL/GenBank/DDBJ databases">
        <authorList>
            <person name="Brunel B."/>
        </authorList>
    </citation>
    <scope>NUCLEOTIDE SEQUENCE [LARGE SCALE GENOMIC DNA]</scope>
</reference>
<name>A0A2P9AAI0_9HYPH</name>
<accession>A0A2P9AAI0</accession>
<evidence type="ECO:0000313" key="3">
    <source>
        <dbReference type="EMBL" id="SJM28141.1"/>
    </source>
</evidence>
<evidence type="ECO:0008006" key="5">
    <source>
        <dbReference type="Google" id="ProtNLM"/>
    </source>
</evidence>
<feature type="region of interest" description="Disordered" evidence="1">
    <location>
        <begin position="70"/>
        <end position="103"/>
    </location>
</feature>
<gene>
    <name evidence="3" type="ORF">BQ8482_110071</name>
</gene>
<organism evidence="3 4">
    <name type="scientific">Mesorhizobium delmotii</name>
    <dbReference type="NCBI Taxonomy" id="1631247"/>
    <lineage>
        <taxon>Bacteria</taxon>
        <taxon>Pseudomonadati</taxon>
        <taxon>Pseudomonadota</taxon>
        <taxon>Alphaproteobacteria</taxon>
        <taxon>Hyphomicrobiales</taxon>
        <taxon>Phyllobacteriaceae</taxon>
        <taxon>Mesorhizobium</taxon>
    </lineage>
</organism>
<keyword evidence="4" id="KW-1185">Reference proteome</keyword>
<protein>
    <recommendedName>
        <fullName evidence="5">DUF393 domain-containing protein</fullName>
    </recommendedName>
</protein>
<evidence type="ECO:0000313" key="4">
    <source>
        <dbReference type="Proteomes" id="UP000245698"/>
    </source>
</evidence>
<keyword evidence="2" id="KW-1133">Transmembrane helix</keyword>
<sequence>MTAQPDNPPEKPAFDASQPLIVFDGVCVLCSGFVRMVVGLDRISRFRFATAQSPLGDALFRNTDCGRTATRPIWPSSTAPPSPAWTGSLPPWPNGAGGGGRRSRCSCCRARSATGSTIALPRTVTRCSAGKRVARSLPPSWRGG</sequence>
<dbReference type="EMBL" id="FUIG01000013">
    <property type="protein sequence ID" value="SJM28141.1"/>
    <property type="molecule type" value="Genomic_DNA"/>
</dbReference>
<evidence type="ECO:0000256" key="1">
    <source>
        <dbReference type="SAM" id="MobiDB-lite"/>
    </source>
</evidence>
<keyword evidence="2" id="KW-0812">Transmembrane</keyword>
<feature type="transmembrane region" description="Helical" evidence="2">
    <location>
        <begin position="20"/>
        <end position="38"/>
    </location>
</feature>
<dbReference type="InterPro" id="IPR007263">
    <property type="entry name" value="DCC1-like"/>
</dbReference>
<keyword evidence="2" id="KW-0472">Membrane</keyword>
<proteinExistence type="predicted"/>
<dbReference type="AlphaFoldDB" id="A0A2P9AAI0"/>
<dbReference type="Proteomes" id="UP000245698">
    <property type="component" value="Unassembled WGS sequence"/>
</dbReference>
<dbReference type="GO" id="GO:0015035">
    <property type="term" value="F:protein-disulfide reductase activity"/>
    <property type="evidence" value="ECO:0007669"/>
    <property type="project" value="InterPro"/>
</dbReference>